<comment type="caution">
    <text evidence="2">The sequence shown here is derived from an EMBL/GenBank/DDBJ whole genome shotgun (WGS) entry which is preliminary data.</text>
</comment>
<sequence length="244" mass="26129">MLSYLQKPRYVDAYQYQGEDTLPEFLQWGHIDRKTGNVFRIAYRHEYVPFYAELGPVVKTPAGLTALRLGDFVILDPDGFYLVKTADEFHDQYVPAPTGTLPEAGIQETGHTASTYIPIPVETERPAIDTVLDLFKQGTPAPEPVSTLVPPADPAAVSLPDSQPQTELPADTKPDDFLVPVTVAPKPSTKSASKSAKKTNASAAPATPADSQTTAAEGQQLSPQAGPPVDPTVQSAVGDDDLFG</sequence>
<protein>
    <submittedName>
        <fullName evidence="2">Uncharacterized protein</fullName>
    </submittedName>
</protein>
<feature type="compositionally biased region" description="Low complexity" evidence="1">
    <location>
        <begin position="184"/>
        <end position="216"/>
    </location>
</feature>
<accession>A0A6L9L8Q6</accession>
<feature type="region of interest" description="Disordered" evidence="1">
    <location>
        <begin position="142"/>
        <end position="244"/>
    </location>
</feature>
<dbReference type="RefSeq" id="WP_163948381.1">
    <property type="nucleotide sequence ID" value="NZ_JAAFZH010000004.1"/>
</dbReference>
<name>A0A6L9L8Q6_9BACT</name>
<dbReference type="AlphaFoldDB" id="A0A6L9L8Q6"/>
<evidence type="ECO:0000313" key="2">
    <source>
        <dbReference type="EMBL" id="NDU95752.1"/>
    </source>
</evidence>
<gene>
    <name evidence="2" type="ORF">GK108_12785</name>
</gene>
<proteinExistence type="predicted"/>
<keyword evidence="3" id="KW-1185">Reference proteome</keyword>
<reference evidence="2 3" key="1">
    <citation type="submission" date="2020-02" db="EMBL/GenBank/DDBJ databases">
        <title>Draft genome sequence of two Spirosoma agri KCTC 52727 and Spirosoma terrae KCTC 52035.</title>
        <authorList>
            <person name="Rojas J."/>
            <person name="Ambika Manirajan B."/>
            <person name="Suarez C."/>
            <person name="Ratering S."/>
            <person name="Schnell S."/>
        </authorList>
    </citation>
    <scope>NUCLEOTIDE SEQUENCE [LARGE SCALE GENOMIC DNA]</scope>
    <source>
        <strain evidence="2 3">KCTC 52035</strain>
    </source>
</reference>
<dbReference type="EMBL" id="JAAFZH010000004">
    <property type="protein sequence ID" value="NDU95752.1"/>
    <property type="molecule type" value="Genomic_DNA"/>
</dbReference>
<dbReference type="Proteomes" id="UP000474175">
    <property type="component" value="Unassembled WGS sequence"/>
</dbReference>
<organism evidence="2 3">
    <name type="scientific">Spirosoma terrae</name>
    <dbReference type="NCBI Taxonomy" id="1968276"/>
    <lineage>
        <taxon>Bacteria</taxon>
        <taxon>Pseudomonadati</taxon>
        <taxon>Bacteroidota</taxon>
        <taxon>Cytophagia</taxon>
        <taxon>Cytophagales</taxon>
        <taxon>Cytophagaceae</taxon>
        <taxon>Spirosoma</taxon>
    </lineage>
</organism>
<evidence type="ECO:0000256" key="1">
    <source>
        <dbReference type="SAM" id="MobiDB-lite"/>
    </source>
</evidence>
<evidence type="ECO:0000313" key="3">
    <source>
        <dbReference type="Proteomes" id="UP000474175"/>
    </source>
</evidence>